<gene>
    <name evidence="2" type="ORF">SCHPADRAFT_900215</name>
</gene>
<feature type="signal peptide" evidence="1">
    <location>
        <begin position="1"/>
        <end position="23"/>
    </location>
</feature>
<keyword evidence="3" id="KW-1185">Reference proteome</keyword>
<organism evidence="2 3">
    <name type="scientific">Schizopora paradoxa</name>
    <dbReference type="NCBI Taxonomy" id="27342"/>
    <lineage>
        <taxon>Eukaryota</taxon>
        <taxon>Fungi</taxon>
        <taxon>Dikarya</taxon>
        <taxon>Basidiomycota</taxon>
        <taxon>Agaricomycotina</taxon>
        <taxon>Agaricomycetes</taxon>
        <taxon>Hymenochaetales</taxon>
        <taxon>Schizoporaceae</taxon>
        <taxon>Schizopora</taxon>
    </lineage>
</organism>
<dbReference type="EMBL" id="KQ085900">
    <property type="protein sequence ID" value="KLO17836.1"/>
    <property type="molecule type" value="Genomic_DNA"/>
</dbReference>
<proteinExistence type="predicted"/>
<dbReference type="Proteomes" id="UP000053477">
    <property type="component" value="Unassembled WGS sequence"/>
</dbReference>
<dbReference type="AlphaFoldDB" id="A0A0H2SL58"/>
<evidence type="ECO:0000313" key="3">
    <source>
        <dbReference type="Proteomes" id="UP000053477"/>
    </source>
</evidence>
<sequence>MRVASRTILFAIALLCGLHGVAANPDVSSGNGVAGVQDKDGVVSDRDWRKREPLVKKHFGRAPNVEAVVV</sequence>
<feature type="chain" id="PRO_5005202544" evidence="1">
    <location>
        <begin position="24"/>
        <end position="70"/>
    </location>
</feature>
<name>A0A0H2SL58_9AGAM</name>
<accession>A0A0H2SL58</accession>
<protein>
    <submittedName>
        <fullName evidence="2">Uncharacterized protein</fullName>
    </submittedName>
</protein>
<evidence type="ECO:0000256" key="1">
    <source>
        <dbReference type="SAM" id="SignalP"/>
    </source>
</evidence>
<dbReference type="InParanoid" id="A0A0H2SL58"/>
<keyword evidence="1" id="KW-0732">Signal</keyword>
<reference evidence="2 3" key="1">
    <citation type="submission" date="2015-04" db="EMBL/GenBank/DDBJ databases">
        <title>Complete genome sequence of Schizopora paradoxa KUC8140, a cosmopolitan wood degrader in East Asia.</title>
        <authorList>
            <consortium name="DOE Joint Genome Institute"/>
            <person name="Min B."/>
            <person name="Park H."/>
            <person name="Jang Y."/>
            <person name="Kim J.-J."/>
            <person name="Kim K.H."/>
            <person name="Pangilinan J."/>
            <person name="Lipzen A."/>
            <person name="Riley R."/>
            <person name="Grigoriev I.V."/>
            <person name="Spatafora J.W."/>
            <person name="Choi I.-G."/>
        </authorList>
    </citation>
    <scope>NUCLEOTIDE SEQUENCE [LARGE SCALE GENOMIC DNA]</scope>
    <source>
        <strain evidence="2 3">KUC8140</strain>
    </source>
</reference>
<evidence type="ECO:0000313" key="2">
    <source>
        <dbReference type="EMBL" id="KLO17836.1"/>
    </source>
</evidence>